<dbReference type="AlphaFoldDB" id="A0A9W9YWL5"/>
<evidence type="ECO:0000313" key="2">
    <source>
        <dbReference type="Proteomes" id="UP001163046"/>
    </source>
</evidence>
<dbReference type="EMBL" id="MU826858">
    <property type="protein sequence ID" value="KAJ7370716.1"/>
    <property type="molecule type" value="Genomic_DNA"/>
</dbReference>
<gene>
    <name evidence="1" type="ORF">OS493_030472</name>
</gene>
<accession>A0A9W9YWL5</accession>
<organism evidence="1 2">
    <name type="scientific">Desmophyllum pertusum</name>
    <dbReference type="NCBI Taxonomy" id="174260"/>
    <lineage>
        <taxon>Eukaryota</taxon>
        <taxon>Metazoa</taxon>
        <taxon>Cnidaria</taxon>
        <taxon>Anthozoa</taxon>
        <taxon>Hexacorallia</taxon>
        <taxon>Scleractinia</taxon>
        <taxon>Caryophylliina</taxon>
        <taxon>Caryophylliidae</taxon>
        <taxon>Desmophyllum</taxon>
    </lineage>
</organism>
<name>A0A9W9YWL5_9CNID</name>
<protein>
    <submittedName>
        <fullName evidence="1">Uncharacterized protein</fullName>
    </submittedName>
</protein>
<reference evidence="1" key="1">
    <citation type="submission" date="2023-01" db="EMBL/GenBank/DDBJ databases">
        <title>Genome assembly of the deep-sea coral Lophelia pertusa.</title>
        <authorList>
            <person name="Herrera S."/>
            <person name="Cordes E."/>
        </authorList>
    </citation>
    <scope>NUCLEOTIDE SEQUENCE</scope>
    <source>
        <strain evidence="1">USNM1676648</strain>
        <tissue evidence="1">Polyp</tissue>
    </source>
</reference>
<dbReference type="OrthoDB" id="5987487at2759"/>
<evidence type="ECO:0000313" key="1">
    <source>
        <dbReference type="EMBL" id="KAJ7370716.1"/>
    </source>
</evidence>
<sequence>MDGADCNRQFIKLHFHDKDPAEDKFVTYNIYTGTPMVFMMDPKGVWKSSLFKDKKGKRLRGNYSKMPINWDQASCSLPVHEKLTTQHFQLDPASKMRNHLAEDVLDHKMLFLIQKYQEDINDRGKDGSEIEATICLLKHTSNLIEFLMIKCQ</sequence>
<dbReference type="Proteomes" id="UP001163046">
    <property type="component" value="Unassembled WGS sequence"/>
</dbReference>
<comment type="caution">
    <text evidence="1">The sequence shown here is derived from an EMBL/GenBank/DDBJ whole genome shotgun (WGS) entry which is preliminary data.</text>
</comment>
<keyword evidence="2" id="KW-1185">Reference proteome</keyword>
<proteinExistence type="predicted"/>